<evidence type="ECO:0000313" key="4">
    <source>
        <dbReference type="EMBL" id="AXC34345.1"/>
    </source>
</evidence>
<organism evidence="4 5">
    <name type="scientific">Escherichia phage C130_2</name>
    <dbReference type="NCBI Taxonomy" id="2234093"/>
    <lineage>
        <taxon>Viruses</taxon>
        <taxon>Duplodnaviria</taxon>
        <taxon>Heunggongvirae</taxon>
        <taxon>Uroviricota</taxon>
        <taxon>Caudoviricetes</taxon>
        <taxon>Hungariovirus</taxon>
        <taxon>Hungariovirus C1302</taxon>
    </lineage>
</organism>
<protein>
    <submittedName>
        <fullName evidence="4">Tail spike protein</fullName>
    </submittedName>
</protein>
<comment type="subcellular location">
    <subcellularLocation>
        <location evidence="1">Virion</location>
    </subcellularLocation>
</comment>
<proteinExistence type="predicted"/>
<evidence type="ECO:0000256" key="2">
    <source>
        <dbReference type="ARBA" id="ARBA00022844"/>
    </source>
</evidence>
<dbReference type="Pfam" id="PF09008">
    <property type="entry name" value="Head_binding"/>
    <property type="match status" value="1"/>
</dbReference>
<gene>
    <name evidence="4" type="ORF">1302_0035</name>
</gene>
<evidence type="ECO:0000313" key="5">
    <source>
        <dbReference type="Proteomes" id="UP000266204"/>
    </source>
</evidence>
<dbReference type="EMBL" id="MH363708">
    <property type="protein sequence ID" value="AXC34345.1"/>
    <property type="molecule type" value="Genomic_DNA"/>
</dbReference>
<dbReference type="InterPro" id="IPR009093">
    <property type="entry name" value="P22_tailspike_N"/>
</dbReference>
<evidence type="ECO:0000256" key="1">
    <source>
        <dbReference type="ARBA" id="ARBA00004328"/>
    </source>
</evidence>
<keyword evidence="5" id="KW-1185">Reference proteome</keyword>
<dbReference type="GO" id="GO:0051701">
    <property type="term" value="P:biological process involved in interaction with host"/>
    <property type="evidence" value="ECO:0007669"/>
    <property type="project" value="UniProtKB-ARBA"/>
</dbReference>
<dbReference type="GO" id="GO:0019058">
    <property type="term" value="P:viral life cycle"/>
    <property type="evidence" value="ECO:0007669"/>
    <property type="project" value="UniProtKB-ARBA"/>
</dbReference>
<dbReference type="SUPFAM" id="SSF51327">
    <property type="entry name" value="Head-binding domain of phage P22 tailspike protein"/>
    <property type="match status" value="1"/>
</dbReference>
<dbReference type="InterPro" id="IPR011050">
    <property type="entry name" value="Pectin_lyase_fold/virulence"/>
</dbReference>
<reference evidence="4 5" key="1">
    <citation type="journal article" date="2018" name="Arch. Virol.">
        <title>Complete genome sequence of C130_2, a novel myovirus infecting pathogenic Escherichia coli and Shigella strains.</title>
        <authorList>
            <person name="Svab D."/>
            <person name="Falgenhauer L."/>
            <person name="Rohde M."/>
            <person name="Chakraborty T."/>
            <person name="Toth I."/>
        </authorList>
    </citation>
    <scope>NUCLEOTIDE SEQUENCE [LARGE SCALE GENOMIC DNA]</scope>
</reference>
<dbReference type="GO" id="GO:0044423">
    <property type="term" value="C:virion component"/>
    <property type="evidence" value="ECO:0007669"/>
    <property type="project" value="UniProtKB-KW"/>
</dbReference>
<dbReference type="Gene3D" id="2.170.14.10">
    <property type="entry name" value="Phage P22 tailspike-like, N-terminal domain"/>
    <property type="match status" value="1"/>
</dbReference>
<evidence type="ECO:0000259" key="3">
    <source>
        <dbReference type="Pfam" id="PF09008"/>
    </source>
</evidence>
<sequence length="750" mass="80686">MSDIVFSAVRMPSSPFIQVGKFAPISGGDIYIGKPDTNPKDPANQVQVYLENEDLTLVPVPQPIKINQSGYPEYNGIVGRFVTQTASSMDVYDRNDVLQYSFDNLLEYDAAQMWKVIGSSTGWEYVGTPEGTLKTKLQGFVTPFDFVGREEYTSVSQAIQAMFDYAKANGKIVNAYGWSGTLESTVNPNGITIMGGTWKGTADFRLTDTLIEGAVINNLRIMHYGGDVRIRDCMFDGKPTTSKVASIMMQGVPVDGSTIEVSDSEFRNGLYGILQQGTGSTVVSGVYRNLSFYDMGGDGIELNVVQRHYDNGCLIDGIFLDNIDSTGQAPITPSNWGIGIGVAGQSPYGIDTPDANFAKNITIRNVYANKVRQIVHFEMVRDSVVENIHGDPNQNVSNGSGLTVATVLFYGSRRCSIDGVYGEPVVTGSTLAQDVRVIMLEWGTNAGVGARGPCHDMAIRNVYSKTGRFYAGIGTEKAGATNTYYIENVNVAKFSLFGVATELNMSNVHCRIFDCVGDDSSGGTASNGYLATGRTILRMVNVNATDVNGYGDQGWSRCAYSHIESVGSNVFARPYPRQGIDGGIGAKMTASNHTYIIPSPADMNATGIWDGNAFPTGREFMEGDLVVRNDGKIFVVTASGAYIPAIDEFKIKATTVGSFSIASNFPLGGNNGDMVWIYKTPLSPGCRIVIPGAGEGGNPLSTWITRGPYRVNVNDPTSEIRIDIAHAIQTATPAGTQLAAAKVVSFRTPT</sequence>
<keyword evidence="2" id="KW-0946">Virion</keyword>
<dbReference type="InterPro" id="IPR036730">
    <property type="entry name" value="P22_tailspike_N_sf"/>
</dbReference>
<feature type="domain" description="Bacteriophage P22 tailspike N-terminal" evidence="3">
    <location>
        <begin position="1"/>
        <end position="111"/>
    </location>
</feature>
<accession>A0A384ZRS5</accession>
<dbReference type="Proteomes" id="UP000266204">
    <property type="component" value="Segment"/>
</dbReference>
<dbReference type="SUPFAM" id="SSF51126">
    <property type="entry name" value="Pectin lyase-like"/>
    <property type="match status" value="1"/>
</dbReference>
<name>A0A384ZRS5_9CAUD</name>